<evidence type="ECO:0000313" key="3">
    <source>
        <dbReference type="Proteomes" id="UP001458880"/>
    </source>
</evidence>
<feature type="region of interest" description="Disordered" evidence="1">
    <location>
        <begin position="1"/>
        <end position="50"/>
    </location>
</feature>
<accession>A0AAW1IZY5</accession>
<sequence>MCHPKEKEVQSLRLQQMSSDESTLEDLGYAEENTAKDADDITQGSNLEDTELTIPCKNIVEMMKTT</sequence>
<comment type="caution">
    <text evidence="2">The sequence shown here is derived from an EMBL/GenBank/DDBJ whole genome shotgun (WGS) entry which is preliminary data.</text>
</comment>
<dbReference type="Proteomes" id="UP001458880">
    <property type="component" value="Unassembled WGS sequence"/>
</dbReference>
<keyword evidence="3" id="KW-1185">Reference proteome</keyword>
<dbReference type="EMBL" id="JASPKY010000471">
    <property type="protein sequence ID" value="KAK9695752.1"/>
    <property type="molecule type" value="Genomic_DNA"/>
</dbReference>
<name>A0AAW1IZY5_POPJA</name>
<protein>
    <submittedName>
        <fullName evidence="2">Uncharacterized protein</fullName>
    </submittedName>
</protein>
<gene>
    <name evidence="2" type="ORF">QE152_g32371</name>
</gene>
<evidence type="ECO:0000256" key="1">
    <source>
        <dbReference type="SAM" id="MobiDB-lite"/>
    </source>
</evidence>
<reference evidence="2 3" key="1">
    <citation type="journal article" date="2024" name="BMC Genomics">
        <title>De novo assembly and annotation of Popillia japonica's genome with initial clues to its potential as an invasive pest.</title>
        <authorList>
            <person name="Cucini C."/>
            <person name="Boschi S."/>
            <person name="Funari R."/>
            <person name="Cardaioli E."/>
            <person name="Iannotti N."/>
            <person name="Marturano G."/>
            <person name="Paoli F."/>
            <person name="Bruttini M."/>
            <person name="Carapelli A."/>
            <person name="Frati F."/>
            <person name="Nardi F."/>
        </authorList>
    </citation>
    <scope>NUCLEOTIDE SEQUENCE [LARGE SCALE GENOMIC DNA]</scope>
    <source>
        <strain evidence="2">DMR45628</strain>
    </source>
</reference>
<evidence type="ECO:0000313" key="2">
    <source>
        <dbReference type="EMBL" id="KAK9695752.1"/>
    </source>
</evidence>
<dbReference type="AlphaFoldDB" id="A0AAW1IZY5"/>
<proteinExistence type="predicted"/>
<feature type="compositionally biased region" description="Basic and acidic residues" evidence="1">
    <location>
        <begin position="1"/>
        <end position="10"/>
    </location>
</feature>
<organism evidence="2 3">
    <name type="scientific">Popillia japonica</name>
    <name type="common">Japanese beetle</name>
    <dbReference type="NCBI Taxonomy" id="7064"/>
    <lineage>
        <taxon>Eukaryota</taxon>
        <taxon>Metazoa</taxon>
        <taxon>Ecdysozoa</taxon>
        <taxon>Arthropoda</taxon>
        <taxon>Hexapoda</taxon>
        <taxon>Insecta</taxon>
        <taxon>Pterygota</taxon>
        <taxon>Neoptera</taxon>
        <taxon>Endopterygota</taxon>
        <taxon>Coleoptera</taxon>
        <taxon>Polyphaga</taxon>
        <taxon>Scarabaeiformia</taxon>
        <taxon>Scarabaeidae</taxon>
        <taxon>Rutelinae</taxon>
        <taxon>Popillia</taxon>
    </lineage>
</organism>
<feature type="compositionally biased region" description="Polar residues" evidence="1">
    <location>
        <begin position="12"/>
        <end position="21"/>
    </location>
</feature>